<feature type="domain" description="Peptidase M24" evidence="1">
    <location>
        <begin position="158"/>
        <end position="376"/>
    </location>
</feature>
<dbReference type="EMBL" id="CP000804">
    <property type="protein sequence ID" value="ABU58152.1"/>
    <property type="molecule type" value="Genomic_DNA"/>
</dbReference>
<dbReference type="InterPro" id="IPR029149">
    <property type="entry name" value="Creatin/AminoP/Spt16_N"/>
</dbReference>
<dbReference type="OrthoDB" id="9765815at2"/>
<evidence type="ECO:0000259" key="1">
    <source>
        <dbReference type="Pfam" id="PF00557"/>
    </source>
</evidence>
<dbReference type="Gene3D" id="3.90.230.10">
    <property type="entry name" value="Creatinase/methionine aminopeptidase superfamily"/>
    <property type="match status" value="1"/>
</dbReference>
<dbReference type="STRING" id="383372.Rcas_2066"/>
<dbReference type="RefSeq" id="WP_012120576.1">
    <property type="nucleotide sequence ID" value="NC_009767.1"/>
</dbReference>
<dbReference type="InterPro" id="IPR050659">
    <property type="entry name" value="Peptidase_M24B"/>
</dbReference>
<evidence type="ECO:0000313" key="3">
    <source>
        <dbReference type="Proteomes" id="UP000000263"/>
    </source>
</evidence>
<dbReference type="SUPFAM" id="SSF53092">
    <property type="entry name" value="Creatinase/prolidase N-terminal domain"/>
    <property type="match status" value="1"/>
</dbReference>
<dbReference type="AlphaFoldDB" id="A7NKY2"/>
<organism evidence="2 3">
    <name type="scientific">Roseiflexus castenholzii (strain DSM 13941 / HLO8)</name>
    <dbReference type="NCBI Taxonomy" id="383372"/>
    <lineage>
        <taxon>Bacteria</taxon>
        <taxon>Bacillati</taxon>
        <taxon>Chloroflexota</taxon>
        <taxon>Chloroflexia</taxon>
        <taxon>Chloroflexales</taxon>
        <taxon>Roseiflexineae</taxon>
        <taxon>Roseiflexaceae</taxon>
        <taxon>Roseiflexus</taxon>
    </lineage>
</organism>
<dbReference type="eggNOG" id="COG0006">
    <property type="taxonomic scope" value="Bacteria"/>
</dbReference>
<name>A7NKY2_ROSCS</name>
<dbReference type="Proteomes" id="UP000000263">
    <property type="component" value="Chromosome"/>
</dbReference>
<dbReference type="HOGENOM" id="CLU_017266_4_2_0"/>
<reference evidence="2 3" key="1">
    <citation type="submission" date="2007-08" db="EMBL/GenBank/DDBJ databases">
        <title>Complete sequence of Roseiflexus castenholzii DSM 13941.</title>
        <authorList>
            <consortium name="US DOE Joint Genome Institute"/>
            <person name="Copeland A."/>
            <person name="Lucas S."/>
            <person name="Lapidus A."/>
            <person name="Barry K."/>
            <person name="Glavina del Rio T."/>
            <person name="Dalin E."/>
            <person name="Tice H."/>
            <person name="Pitluck S."/>
            <person name="Thompson L.S."/>
            <person name="Brettin T."/>
            <person name="Bruce D."/>
            <person name="Detter J.C."/>
            <person name="Han C."/>
            <person name="Tapia R."/>
            <person name="Schmutz J."/>
            <person name="Larimer F."/>
            <person name="Land M."/>
            <person name="Hauser L."/>
            <person name="Kyrpides N."/>
            <person name="Mikhailova N."/>
            <person name="Bryant D.A."/>
            <person name="Hanada S."/>
            <person name="Tsukatani Y."/>
            <person name="Richardson P."/>
        </authorList>
    </citation>
    <scope>NUCLEOTIDE SEQUENCE [LARGE SCALE GENOMIC DNA]</scope>
    <source>
        <strain evidence="3">DSM 13941 / HLO8</strain>
    </source>
</reference>
<dbReference type="PANTHER" id="PTHR46112:SF8">
    <property type="entry name" value="CYTOPLASMIC PEPTIDASE PEPQ-RELATED"/>
    <property type="match status" value="1"/>
</dbReference>
<dbReference type="SUPFAM" id="SSF55920">
    <property type="entry name" value="Creatinase/aminopeptidase"/>
    <property type="match status" value="1"/>
</dbReference>
<dbReference type="KEGG" id="rca:Rcas_2066"/>
<dbReference type="InterPro" id="IPR036005">
    <property type="entry name" value="Creatinase/aminopeptidase-like"/>
</dbReference>
<evidence type="ECO:0000313" key="2">
    <source>
        <dbReference type="EMBL" id="ABU58152.1"/>
    </source>
</evidence>
<accession>A7NKY2</accession>
<gene>
    <name evidence="2" type="ordered locus">Rcas_2066</name>
</gene>
<dbReference type="PANTHER" id="PTHR46112">
    <property type="entry name" value="AMINOPEPTIDASE"/>
    <property type="match status" value="1"/>
</dbReference>
<proteinExistence type="predicted"/>
<dbReference type="Pfam" id="PF00557">
    <property type="entry name" value="Peptidase_M24"/>
    <property type="match status" value="1"/>
</dbReference>
<keyword evidence="3" id="KW-1185">Reference proteome</keyword>
<protein>
    <submittedName>
        <fullName evidence="2">Peptidase M24</fullName>
    </submittedName>
</protein>
<sequence length="392" mass="43032">MLYYQKAAQAEALLAETNLDAWLIFARESVIRPDPGIELVVGVDVTWDSAFIFGRNGQRVALVGRYDVAGVRESGLFPTIIGYDESIRDHLIDVLRRLDPLTIGLNYSLDDPTADGLTHGMFLHLCDLLADTPFPSRFVSAAPLLAKLRSRKTPAEVERIRAAVAVTEEIVDLVAQQIRPGVSEAQIAAFVHEEFRRRNLASAWSWDACPIVNSGPESEVGHGGPRNDIVVQPGHLVHIDLGVQREGYCSDIQRMWYVRRPGETAPPPDVQRAFETVVRAIEAGAAALRPGARGYAVDAAARQVIVAAGYDEYRHALGHGLGRACHDGGPLLGPRWPRYGKTPEMHVEAGNVYTLELGVVTAAGYIGIEEDVLVTDKGVEFLSTFQRRLWEV</sequence>
<dbReference type="InterPro" id="IPR000994">
    <property type="entry name" value="Pept_M24"/>
</dbReference>